<keyword evidence="1" id="KW-0472">Membrane</keyword>
<gene>
    <name evidence="4" type="ORF">CBG61_06475</name>
    <name evidence="3" type="ORF">RO02_12005</name>
</gene>
<dbReference type="GO" id="GO:0016020">
    <property type="term" value="C:membrane"/>
    <property type="evidence" value="ECO:0007669"/>
    <property type="project" value="InterPro"/>
</dbReference>
<feature type="transmembrane region" description="Helical" evidence="1">
    <location>
        <begin position="69"/>
        <end position="92"/>
    </location>
</feature>
<dbReference type="PANTHER" id="PTHR22911:SF133">
    <property type="entry name" value="MEMBRANE PROTEIN"/>
    <property type="match status" value="1"/>
</dbReference>
<evidence type="ECO:0000256" key="1">
    <source>
        <dbReference type="SAM" id="Phobius"/>
    </source>
</evidence>
<dbReference type="Proteomes" id="UP000067061">
    <property type="component" value="Chromosome"/>
</dbReference>
<protein>
    <submittedName>
        <fullName evidence="4">EamA family transporter</fullName>
    </submittedName>
</protein>
<dbReference type="Pfam" id="PF00892">
    <property type="entry name" value="EamA"/>
    <property type="match status" value="2"/>
</dbReference>
<feature type="domain" description="EamA" evidence="2">
    <location>
        <begin position="161"/>
        <end position="296"/>
    </location>
</feature>
<keyword evidence="1" id="KW-1133">Transmembrane helix</keyword>
<organism evidence="3 5">
    <name type="scientific">Fusobacterium nucleatum subsp. polymorphum</name>
    <name type="common">Fusobacterium polymorphum</name>
    <dbReference type="NCBI Taxonomy" id="76857"/>
    <lineage>
        <taxon>Bacteria</taxon>
        <taxon>Fusobacteriati</taxon>
        <taxon>Fusobacteriota</taxon>
        <taxon>Fusobacteriia</taxon>
        <taxon>Fusobacteriales</taxon>
        <taxon>Fusobacteriaceae</taxon>
        <taxon>Fusobacterium</taxon>
    </lineage>
</organism>
<dbReference type="KEGG" id="fpol:ERS445057_02115"/>
<feature type="transmembrane region" description="Helical" evidence="1">
    <location>
        <begin position="224"/>
        <end position="246"/>
    </location>
</feature>
<keyword evidence="1" id="KW-0812">Transmembrane</keyword>
<dbReference type="AlphaFoldDB" id="A0A0D6GXQ2"/>
<evidence type="ECO:0000313" key="5">
    <source>
        <dbReference type="Proteomes" id="UP000067061"/>
    </source>
</evidence>
<feature type="domain" description="EamA" evidence="2">
    <location>
        <begin position="6"/>
        <end position="144"/>
    </location>
</feature>
<feature type="transmembrane region" description="Helical" evidence="1">
    <location>
        <begin position="104"/>
        <end position="121"/>
    </location>
</feature>
<proteinExistence type="predicted"/>
<dbReference type="EMBL" id="CP022123">
    <property type="protein sequence ID" value="ASG28608.1"/>
    <property type="molecule type" value="Genomic_DNA"/>
</dbReference>
<dbReference type="InterPro" id="IPR037185">
    <property type="entry name" value="EmrE-like"/>
</dbReference>
<evidence type="ECO:0000313" key="6">
    <source>
        <dbReference type="Proteomes" id="UP000197638"/>
    </source>
</evidence>
<dbReference type="GeneID" id="45635865"/>
<dbReference type="RefSeq" id="WP_005898121.1">
    <property type="nucleotide sequence ID" value="NZ_CP013121.1"/>
</dbReference>
<dbReference type="InterPro" id="IPR000620">
    <property type="entry name" value="EamA_dom"/>
</dbReference>
<dbReference type="Proteomes" id="UP000197638">
    <property type="component" value="Chromosome"/>
</dbReference>
<feature type="transmembrane region" description="Helical" evidence="1">
    <location>
        <begin position="32"/>
        <end position="53"/>
    </location>
</feature>
<dbReference type="EMBL" id="CP013121">
    <property type="protein sequence ID" value="ALM95254.1"/>
    <property type="molecule type" value="Genomic_DNA"/>
</dbReference>
<evidence type="ECO:0000259" key="2">
    <source>
        <dbReference type="Pfam" id="PF00892"/>
    </source>
</evidence>
<dbReference type="PANTHER" id="PTHR22911">
    <property type="entry name" value="ACYL-MALONYL CONDENSING ENZYME-RELATED"/>
    <property type="match status" value="1"/>
</dbReference>
<reference evidence="3 5" key="1">
    <citation type="submission" date="2015-11" db="EMBL/GenBank/DDBJ databases">
        <authorList>
            <person name="Kook J.-K."/>
            <person name="Park S.-N."/>
            <person name="Lim Y.K."/>
            <person name="Jo E."/>
        </authorList>
    </citation>
    <scope>NUCLEOTIDE SEQUENCE [LARGE SCALE GENOMIC DNA]</scope>
    <source>
        <strain evidence="3 5">ChDC F306</strain>
    </source>
</reference>
<accession>A0A0D6GXQ2</accession>
<reference evidence="4 6" key="2">
    <citation type="submission" date="2017-06" db="EMBL/GenBank/DDBJ databases">
        <title>Genome sequencing of Fusobacterium nucleatum subsp. polymorphum KCOM 1275 (=ChDC F310).</title>
        <authorList>
            <person name="Kook J.-K."/>
            <person name="Park S.-N."/>
            <person name="Lim Y.K."/>
            <person name="Roh H."/>
        </authorList>
    </citation>
    <scope>NUCLEOTIDE SEQUENCE [LARGE SCALE GENOMIC DNA]</scope>
    <source>
        <strain evidence="4 6">KCOM 1275</strain>
    </source>
</reference>
<feature type="transmembrane region" description="Helical" evidence="1">
    <location>
        <begin position="161"/>
        <end position="179"/>
    </location>
</feature>
<sequence>MDNHIKGALLVCLAATMWGFDGIALTPRLFNLHVPFVVFILHLLPLILMSIIFGKEEIKNIKKLQKNDLFFFFCVALFGGCLGTLSIVKALFLVNFKHLTVVTLLQKLQPIFAIILARLLLKEKLKKAYLFWGFLALLGGYLLTFEFHLPEFVSSDNLLPASLYSLLAAFSFGSATVFGKRILKSASFRTALYLRYLLTTCIMFVIVAFTSGFGDFSTATAGNWLIFVIIALTTGSGAILLYYFGLRYITAKVATMCELCFPISSVVFDYLINGNVLSPVQLFSAGLMILSIIKISRLN</sequence>
<feature type="transmembrane region" description="Helical" evidence="1">
    <location>
        <begin position="191"/>
        <end position="212"/>
    </location>
</feature>
<evidence type="ECO:0000313" key="4">
    <source>
        <dbReference type="EMBL" id="ASG28608.1"/>
    </source>
</evidence>
<feature type="transmembrane region" description="Helical" evidence="1">
    <location>
        <begin position="128"/>
        <end position="149"/>
    </location>
</feature>
<evidence type="ECO:0000313" key="3">
    <source>
        <dbReference type="EMBL" id="ALM95254.1"/>
    </source>
</evidence>
<name>A0A0D6GXQ2_FUSNP</name>
<dbReference type="SUPFAM" id="SSF103481">
    <property type="entry name" value="Multidrug resistance efflux transporter EmrE"/>
    <property type="match status" value="2"/>
</dbReference>